<feature type="non-terminal residue" evidence="1">
    <location>
        <position position="1"/>
    </location>
</feature>
<dbReference type="EMBL" id="CAJVPU010005009">
    <property type="protein sequence ID" value="CAG8541429.1"/>
    <property type="molecule type" value="Genomic_DNA"/>
</dbReference>
<proteinExistence type="predicted"/>
<accession>A0ACA9LPS5</accession>
<organism evidence="1 2">
    <name type="scientific">Dentiscutata heterogama</name>
    <dbReference type="NCBI Taxonomy" id="1316150"/>
    <lineage>
        <taxon>Eukaryota</taxon>
        <taxon>Fungi</taxon>
        <taxon>Fungi incertae sedis</taxon>
        <taxon>Mucoromycota</taxon>
        <taxon>Glomeromycotina</taxon>
        <taxon>Glomeromycetes</taxon>
        <taxon>Diversisporales</taxon>
        <taxon>Gigasporaceae</taxon>
        <taxon>Dentiscutata</taxon>
    </lineage>
</organism>
<comment type="caution">
    <text evidence="1">The sequence shown here is derived from an EMBL/GenBank/DDBJ whole genome shotgun (WGS) entry which is preliminary data.</text>
</comment>
<keyword evidence="2" id="KW-1185">Reference proteome</keyword>
<sequence length="113" mass="13112">FYECHTDELRAHIKNIQNGNWSEFTEPFFSKNLKEVLSLHDEQSSHEQIEGIIEGKFKALPKEIEGMIEGRFKALPIKIEKIIKDMPILKDLKKSIEDLKTIDNGSDQNRIDS</sequence>
<gene>
    <name evidence="1" type="ORF">DHETER_LOCUS4821</name>
</gene>
<evidence type="ECO:0000313" key="2">
    <source>
        <dbReference type="Proteomes" id="UP000789702"/>
    </source>
</evidence>
<evidence type="ECO:0000313" key="1">
    <source>
        <dbReference type="EMBL" id="CAG8541429.1"/>
    </source>
</evidence>
<reference evidence="1" key="1">
    <citation type="submission" date="2021-06" db="EMBL/GenBank/DDBJ databases">
        <authorList>
            <person name="Kallberg Y."/>
            <person name="Tangrot J."/>
            <person name="Rosling A."/>
        </authorList>
    </citation>
    <scope>NUCLEOTIDE SEQUENCE</scope>
    <source>
        <strain evidence="1">IL203A</strain>
    </source>
</reference>
<protein>
    <submittedName>
        <fullName evidence="1">5695_t:CDS:1</fullName>
    </submittedName>
</protein>
<name>A0ACA9LPS5_9GLOM</name>
<dbReference type="Proteomes" id="UP000789702">
    <property type="component" value="Unassembled WGS sequence"/>
</dbReference>